<dbReference type="HOGENOM" id="CLU_1499881_0_0_1"/>
<dbReference type="EMBL" id="KI911187">
    <property type="protein sequence ID" value="ETR96799.1"/>
    <property type="molecule type" value="Genomic_DNA"/>
</dbReference>
<dbReference type="KEGG" id="trr:M419DRAFT_27045"/>
<dbReference type="AlphaFoldDB" id="A0A024RUG5"/>
<dbReference type="Proteomes" id="UP000024376">
    <property type="component" value="Unassembled WGS sequence"/>
</dbReference>
<sequence>MSSSTRNKVRSPPSHAWIQHKGEIEQIEQQYKIKFSEWQISKYKTKGARNRADQAGSSTSETDGRVVANPQLANPQLANPQLPNPPPLRAPFVDAPIGDINFVPTMEYFSHNLFSHPHTFEPIILGIQQTEGAVVPLIPRTPGQRVCQPIHQAARSGNLDMIKLLLEKDFSCASVPDEHG</sequence>
<feature type="non-terminal residue" evidence="2">
    <location>
        <position position="180"/>
    </location>
</feature>
<proteinExistence type="predicted"/>
<reference evidence="3" key="1">
    <citation type="journal article" date="2013" name="Ind. Biotechnol.">
        <title>Comparative genomics analysis of Trichoderma reesei strains.</title>
        <authorList>
            <person name="Koike H."/>
            <person name="Aerts A."/>
            <person name="LaButti K."/>
            <person name="Grigoriev I.V."/>
            <person name="Baker S.E."/>
        </authorList>
    </citation>
    <scope>NUCLEOTIDE SEQUENCE [LARGE SCALE GENOMIC DNA]</scope>
    <source>
        <strain evidence="3">ATCC 56765 / BCRC 32924 / NRRL 11460 / Rut C-30</strain>
    </source>
</reference>
<accession>A0A024RUG5</accession>
<evidence type="ECO:0000313" key="3">
    <source>
        <dbReference type="Proteomes" id="UP000024376"/>
    </source>
</evidence>
<protein>
    <recommendedName>
        <fullName evidence="4">Ankyrin</fullName>
    </recommendedName>
</protein>
<gene>
    <name evidence="2" type="ORF">M419DRAFT_27045</name>
</gene>
<feature type="region of interest" description="Disordered" evidence="1">
    <location>
        <begin position="44"/>
        <end position="65"/>
    </location>
</feature>
<evidence type="ECO:0008006" key="4">
    <source>
        <dbReference type="Google" id="ProtNLM"/>
    </source>
</evidence>
<name>A0A024RUG5_HYPJR</name>
<evidence type="ECO:0000256" key="1">
    <source>
        <dbReference type="SAM" id="MobiDB-lite"/>
    </source>
</evidence>
<evidence type="ECO:0000313" key="2">
    <source>
        <dbReference type="EMBL" id="ETR96799.1"/>
    </source>
</evidence>
<organism evidence="2 3">
    <name type="scientific">Hypocrea jecorina (strain ATCC 56765 / BCRC 32924 / NRRL 11460 / Rut C-30)</name>
    <name type="common">Trichoderma reesei</name>
    <dbReference type="NCBI Taxonomy" id="1344414"/>
    <lineage>
        <taxon>Eukaryota</taxon>
        <taxon>Fungi</taxon>
        <taxon>Dikarya</taxon>
        <taxon>Ascomycota</taxon>
        <taxon>Pezizomycotina</taxon>
        <taxon>Sordariomycetes</taxon>
        <taxon>Hypocreomycetidae</taxon>
        <taxon>Hypocreales</taxon>
        <taxon>Hypocreaceae</taxon>
        <taxon>Trichoderma</taxon>
    </lineage>
</organism>